<dbReference type="NCBIfam" id="TIGR00229">
    <property type="entry name" value="sensory_box"/>
    <property type="match status" value="1"/>
</dbReference>
<dbReference type="Gene3D" id="3.30.565.10">
    <property type="entry name" value="Histidine kinase-like ATPase, C-terminal domain"/>
    <property type="match status" value="1"/>
</dbReference>
<feature type="transmembrane region" description="Helical" evidence="1">
    <location>
        <begin position="64"/>
        <end position="87"/>
    </location>
</feature>
<evidence type="ECO:0000313" key="4">
    <source>
        <dbReference type="Proteomes" id="UP000006048"/>
    </source>
</evidence>
<dbReference type="CDD" id="cd16936">
    <property type="entry name" value="HATPase_RsbW-like"/>
    <property type="match status" value="1"/>
</dbReference>
<dbReference type="InterPro" id="IPR035965">
    <property type="entry name" value="PAS-like_dom_sf"/>
</dbReference>
<dbReference type="InterPro" id="IPR000014">
    <property type="entry name" value="PAS"/>
</dbReference>
<feature type="transmembrane region" description="Helical" evidence="1">
    <location>
        <begin position="179"/>
        <end position="198"/>
    </location>
</feature>
<dbReference type="InterPro" id="IPR003594">
    <property type="entry name" value="HATPase_dom"/>
</dbReference>
<dbReference type="Pfam" id="PF13581">
    <property type="entry name" value="HATPase_c_2"/>
    <property type="match status" value="1"/>
</dbReference>
<evidence type="ECO:0000313" key="3">
    <source>
        <dbReference type="EMBL" id="AFM11694.1"/>
    </source>
</evidence>
<dbReference type="PROSITE" id="PS50112">
    <property type="entry name" value="PAS"/>
    <property type="match status" value="1"/>
</dbReference>
<sequence>MRAFARLWYAYQNSGSRHFTSATDLKRNRILNMLFSMSFMGGIYIALIELAFAAVLLPRDYDRYIVYLPPFAIATLIYPLMVAVTVLIKNLTGSFQVTFLNNIFVNLFCFTLARFLGEKANMHLIILSQFLIIFLFYRYGSWWSISSHIALAVLGVTATLISYRVAAPLYPLPDDLADLPGYLCWIATFSMLVWYSVYNWREVHMTEKLLEDERDQTKELLNETIPILEKTEAKYRHLVDDSSDLIFQLDADINILSMNKTSQRVLSFLPDDMVGKSMLSYLASEEGDEPDLNVQLFAKNVNEVLKGHRSNRFRARFRHKHRSDGVELHVILQLAKFQGATEIMGHATEVEPEVTLQFLDQERGRYTLTNNILHADILAQRIADRISIHFTLQELNAVRTCFREIVINAIEHGNLGVTFEEKTHVIENGDFMEFLYERQRDARFASRRVRVFYSVSKTNLVLRVSDEGDGFDHKSFLARAQSDDSLLYLEHGRGITMARNAFDSVVFNEKGNQVTLTKTLRGPKKLT</sequence>
<feature type="transmembrane region" description="Helical" evidence="1">
    <location>
        <begin position="122"/>
        <end position="137"/>
    </location>
</feature>
<keyword evidence="4" id="KW-1185">Reference proteome</keyword>
<dbReference type="AlphaFoldDB" id="I4B337"/>
<dbReference type="Gene3D" id="3.30.450.20">
    <property type="entry name" value="PAS domain"/>
    <property type="match status" value="1"/>
</dbReference>
<feature type="domain" description="PAS" evidence="2">
    <location>
        <begin position="231"/>
        <end position="308"/>
    </location>
</feature>
<reference evidence="3 4" key="1">
    <citation type="submission" date="2012-06" db="EMBL/GenBank/DDBJ databases">
        <title>The complete chromosome of genome of Turneriella parva DSM 21527.</title>
        <authorList>
            <consortium name="US DOE Joint Genome Institute (JGI-PGF)"/>
            <person name="Lucas S."/>
            <person name="Han J."/>
            <person name="Lapidus A."/>
            <person name="Bruce D."/>
            <person name="Goodwin L."/>
            <person name="Pitluck S."/>
            <person name="Peters L."/>
            <person name="Kyrpides N."/>
            <person name="Mavromatis K."/>
            <person name="Ivanova N."/>
            <person name="Mikhailova N."/>
            <person name="Chertkov O."/>
            <person name="Detter J.C."/>
            <person name="Tapia R."/>
            <person name="Han C."/>
            <person name="Land M."/>
            <person name="Hauser L."/>
            <person name="Markowitz V."/>
            <person name="Cheng J.-F."/>
            <person name="Hugenholtz P."/>
            <person name="Woyke T."/>
            <person name="Wu D."/>
            <person name="Gronow S."/>
            <person name="Wellnitz S."/>
            <person name="Brambilla E."/>
            <person name="Klenk H.-P."/>
            <person name="Eisen J.A."/>
        </authorList>
    </citation>
    <scope>NUCLEOTIDE SEQUENCE [LARGE SCALE GENOMIC DNA]</scope>
    <source>
        <strain evidence="4">ATCC BAA-1111 / DSM 21527 / NCTC 11395 / H</strain>
    </source>
</reference>
<evidence type="ECO:0000256" key="1">
    <source>
        <dbReference type="SAM" id="Phobius"/>
    </source>
</evidence>
<dbReference type="HOGENOM" id="CLU_521695_0_0_12"/>
<evidence type="ECO:0000259" key="2">
    <source>
        <dbReference type="PROSITE" id="PS50112"/>
    </source>
</evidence>
<protein>
    <submittedName>
        <fullName evidence="3">PAS sensor protein</fullName>
    </submittedName>
</protein>
<accession>I4B337</accession>
<dbReference type="SMART" id="SM00091">
    <property type="entry name" value="PAS"/>
    <property type="match status" value="1"/>
</dbReference>
<dbReference type="Pfam" id="PF08448">
    <property type="entry name" value="PAS_4"/>
    <property type="match status" value="1"/>
</dbReference>
<feature type="transmembrane region" description="Helical" evidence="1">
    <location>
        <begin position="99"/>
        <end position="116"/>
    </location>
</feature>
<dbReference type="Proteomes" id="UP000006048">
    <property type="component" value="Chromosome"/>
</dbReference>
<feature type="transmembrane region" description="Helical" evidence="1">
    <location>
        <begin position="149"/>
        <end position="167"/>
    </location>
</feature>
<dbReference type="CDD" id="cd00130">
    <property type="entry name" value="PAS"/>
    <property type="match status" value="1"/>
</dbReference>
<dbReference type="EMBL" id="CP002959">
    <property type="protein sequence ID" value="AFM11694.1"/>
    <property type="molecule type" value="Genomic_DNA"/>
</dbReference>
<dbReference type="InterPro" id="IPR013656">
    <property type="entry name" value="PAS_4"/>
</dbReference>
<dbReference type="SUPFAM" id="SSF55785">
    <property type="entry name" value="PYP-like sensor domain (PAS domain)"/>
    <property type="match status" value="1"/>
</dbReference>
<name>I4B337_TURPD</name>
<keyword evidence="1" id="KW-0472">Membrane</keyword>
<proteinExistence type="predicted"/>
<gene>
    <name evidence="3" type="ordered locus">Turpa_1045</name>
</gene>
<keyword evidence="1" id="KW-0812">Transmembrane</keyword>
<dbReference type="RefSeq" id="WP_014802212.1">
    <property type="nucleotide sequence ID" value="NC_018020.1"/>
</dbReference>
<feature type="transmembrane region" description="Helical" evidence="1">
    <location>
        <begin position="34"/>
        <end position="58"/>
    </location>
</feature>
<dbReference type="STRING" id="869212.Turpa_1045"/>
<organism evidence="3 4">
    <name type="scientific">Turneriella parva (strain ATCC BAA-1111 / DSM 21527 / NCTC 11395 / H)</name>
    <name type="common">Leptospira parva</name>
    <dbReference type="NCBI Taxonomy" id="869212"/>
    <lineage>
        <taxon>Bacteria</taxon>
        <taxon>Pseudomonadati</taxon>
        <taxon>Spirochaetota</taxon>
        <taxon>Spirochaetia</taxon>
        <taxon>Leptospirales</taxon>
        <taxon>Leptospiraceae</taxon>
        <taxon>Turneriella</taxon>
    </lineage>
</organism>
<dbReference type="KEGG" id="tpx:Turpa_1045"/>
<keyword evidence="1" id="KW-1133">Transmembrane helix</keyword>
<dbReference type="InterPro" id="IPR036890">
    <property type="entry name" value="HATPase_C_sf"/>
</dbReference>